<sequence>MKRQPGLPSLERVRQFANTLLSLLEPVENLQPRLIGQSMKEDSCFDSLLRGHRGHHTSIIID</sequence>
<evidence type="ECO:0000313" key="1">
    <source>
        <dbReference type="EMBL" id="SPP64644.1"/>
    </source>
</evidence>
<keyword evidence="2" id="KW-1185">Reference proteome</keyword>
<dbReference type="InParanoid" id="A0A330L497"/>
<name>A0A330L497_9BACT</name>
<evidence type="ECO:0000313" key="2">
    <source>
        <dbReference type="Proteomes" id="UP000248168"/>
    </source>
</evidence>
<gene>
    <name evidence="1" type="ORF">NITLEN_20284</name>
</gene>
<dbReference type="AlphaFoldDB" id="A0A330L497"/>
<protein>
    <submittedName>
        <fullName evidence="1">Uncharacterized protein</fullName>
    </submittedName>
</protein>
<dbReference type="EMBL" id="OUNR01000012">
    <property type="protein sequence ID" value="SPP64644.1"/>
    <property type="molecule type" value="Genomic_DNA"/>
</dbReference>
<dbReference type="Proteomes" id="UP000248168">
    <property type="component" value="Unassembled WGS sequence"/>
</dbReference>
<organism evidence="1 2">
    <name type="scientific">Nitrospira lenta</name>
    <dbReference type="NCBI Taxonomy" id="1436998"/>
    <lineage>
        <taxon>Bacteria</taxon>
        <taxon>Pseudomonadati</taxon>
        <taxon>Nitrospirota</taxon>
        <taxon>Nitrospiria</taxon>
        <taxon>Nitrospirales</taxon>
        <taxon>Nitrospiraceae</taxon>
        <taxon>Nitrospira</taxon>
    </lineage>
</organism>
<accession>A0A330L497</accession>
<reference evidence="2" key="1">
    <citation type="submission" date="2018-04" db="EMBL/GenBank/DDBJ databases">
        <authorList>
            <person name="Lucker S."/>
            <person name="Sakoula D."/>
        </authorList>
    </citation>
    <scope>NUCLEOTIDE SEQUENCE [LARGE SCALE GENOMIC DNA]</scope>
</reference>
<proteinExistence type="predicted"/>